<proteinExistence type="predicted"/>
<organism evidence="1 2">
    <name type="scientific">Thelohanellus kitauei</name>
    <name type="common">Myxosporean</name>
    <dbReference type="NCBI Taxonomy" id="669202"/>
    <lineage>
        <taxon>Eukaryota</taxon>
        <taxon>Metazoa</taxon>
        <taxon>Cnidaria</taxon>
        <taxon>Myxozoa</taxon>
        <taxon>Myxosporea</taxon>
        <taxon>Bivalvulida</taxon>
        <taxon>Platysporina</taxon>
        <taxon>Myxobolidae</taxon>
        <taxon>Thelohanellus</taxon>
    </lineage>
</organism>
<gene>
    <name evidence="1" type="ORF">RF11_00056</name>
</gene>
<dbReference type="OrthoDB" id="5977738at2759"/>
<sequence length="117" mass="13986">MLGDNHFSRKSVRAIPEKRNDEHTILIRKANAEMFILIEEQFASRNIIFLNEVWFNVSMRIKKGRSLVGRSPVSKIKKCEVKEYQHMLLDHKNHRPYNKDTFKDYIGHLMNYLEIIL</sequence>
<dbReference type="Proteomes" id="UP000031668">
    <property type="component" value="Unassembled WGS sequence"/>
</dbReference>
<protein>
    <recommendedName>
        <fullName evidence="3">DDE-1 domain-containing protein</fullName>
    </recommendedName>
</protein>
<comment type="caution">
    <text evidence="1">The sequence shown here is derived from an EMBL/GenBank/DDBJ whole genome shotgun (WGS) entry which is preliminary data.</text>
</comment>
<dbReference type="AlphaFoldDB" id="A0A0C2NCR2"/>
<name>A0A0C2NCR2_THEKT</name>
<dbReference type="EMBL" id="JWZT01000567">
    <property type="protein sequence ID" value="KII74070.1"/>
    <property type="molecule type" value="Genomic_DNA"/>
</dbReference>
<reference evidence="1 2" key="1">
    <citation type="journal article" date="2014" name="Genome Biol. Evol.">
        <title>The genome of the myxosporean Thelohanellus kitauei shows adaptations to nutrient acquisition within its fish host.</title>
        <authorList>
            <person name="Yang Y."/>
            <person name="Xiong J."/>
            <person name="Zhou Z."/>
            <person name="Huo F."/>
            <person name="Miao W."/>
            <person name="Ran C."/>
            <person name="Liu Y."/>
            <person name="Zhang J."/>
            <person name="Feng J."/>
            <person name="Wang M."/>
            <person name="Wang M."/>
            <person name="Wang L."/>
            <person name="Yao B."/>
        </authorList>
    </citation>
    <scope>NUCLEOTIDE SEQUENCE [LARGE SCALE GENOMIC DNA]</scope>
    <source>
        <strain evidence="1">Wuqing</strain>
    </source>
</reference>
<evidence type="ECO:0000313" key="2">
    <source>
        <dbReference type="Proteomes" id="UP000031668"/>
    </source>
</evidence>
<accession>A0A0C2NCR2</accession>
<evidence type="ECO:0008006" key="3">
    <source>
        <dbReference type="Google" id="ProtNLM"/>
    </source>
</evidence>
<evidence type="ECO:0000313" key="1">
    <source>
        <dbReference type="EMBL" id="KII74070.1"/>
    </source>
</evidence>
<keyword evidence="2" id="KW-1185">Reference proteome</keyword>